<dbReference type="PANTHER" id="PTHR46401:SF2">
    <property type="entry name" value="GLYCOSYLTRANSFERASE WBBK-RELATED"/>
    <property type="match status" value="1"/>
</dbReference>
<name>A0A516GT20_9FLAO</name>
<dbReference type="AlphaFoldDB" id="A0A516GT20"/>
<dbReference type="Proteomes" id="UP000319209">
    <property type="component" value="Chromosome"/>
</dbReference>
<dbReference type="EMBL" id="CP041637">
    <property type="protein sequence ID" value="QDO94530.1"/>
    <property type="molecule type" value="Genomic_DNA"/>
</dbReference>
<evidence type="ECO:0000313" key="2">
    <source>
        <dbReference type="EMBL" id="QDO94530.1"/>
    </source>
</evidence>
<dbReference type="GO" id="GO:0016757">
    <property type="term" value="F:glycosyltransferase activity"/>
    <property type="evidence" value="ECO:0007669"/>
    <property type="project" value="TreeGrafter"/>
</dbReference>
<evidence type="ECO:0000313" key="3">
    <source>
        <dbReference type="Proteomes" id="UP000319209"/>
    </source>
</evidence>
<gene>
    <name evidence="2" type="ORF">FNB79_11320</name>
</gene>
<keyword evidence="1 2" id="KW-0808">Transferase</keyword>
<dbReference type="Gene3D" id="3.40.50.2000">
    <property type="entry name" value="Glycogen Phosphorylase B"/>
    <property type="match status" value="2"/>
</dbReference>
<dbReference type="SUPFAM" id="SSF53756">
    <property type="entry name" value="UDP-Glycosyltransferase/glycogen phosphorylase"/>
    <property type="match status" value="1"/>
</dbReference>
<accession>A0A516GT20</accession>
<organism evidence="2 3">
    <name type="scientific">Formosa sediminum</name>
    <dbReference type="NCBI Taxonomy" id="2594004"/>
    <lineage>
        <taxon>Bacteria</taxon>
        <taxon>Pseudomonadati</taxon>
        <taxon>Bacteroidota</taxon>
        <taxon>Flavobacteriia</taxon>
        <taxon>Flavobacteriales</taxon>
        <taxon>Flavobacteriaceae</taxon>
        <taxon>Formosa</taxon>
    </lineage>
</organism>
<dbReference type="GO" id="GO:0009103">
    <property type="term" value="P:lipopolysaccharide biosynthetic process"/>
    <property type="evidence" value="ECO:0007669"/>
    <property type="project" value="TreeGrafter"/>
</dbReference>
<evidence type="ECO:0000256" key="1">
    <source>
        <dbReference type="ARBA" id="ARBA00022679"/>
    </source>
</evidence>
<protein>
    <submittedName>
        <fullName evidence="2">Glycosyltransferase</fullName>
    </submittedName>
</protein>
<sequence>MKLAIVTAYPPSKVTLNEYAYHLVKHFRQKKDVTELVLLTDKTEGVKDLEFQEDGCKISVKECWSFNSYTNLYSVSRAIRKAKPDAVLFNLQFMKFGDKKVAAALGLMLPLVCKLKNIPNIVLLHNILEEVDLGSAGFTSSKLMQKLYGFIGTSLTKLILKADTVAVTIEKYVEVLELKYLATNIKLIPHGTFDIPLESNYIVPKAPMQIMTFGKFGTYKKVEDMIEAVVQVRSRTGLDLEVVIAGTDNPNVPGYLASVKDRYKHVPQIRFTGYVEEYEVPTLFNESAVVVFPYTSTTGSSGVLHQAGSYGKAVVMPNLGDLAHLVKDEGYEGEFFEPTSIESLAVAIENIVTNDAYRIKLGQANYKAATALPMSKITQMYVDEFKSIIFNKKTIKSEKREVMA</sequence>
<dbReference type="PANTHER" id="PTHR46401">
    <property type="entry name" value="GLYCOSYLTRANSFERASE WBBK-RELATED"/>
    <property type="match status" value="1"/>
</dbReference>
<reference evidence="2 3" key="1">
    <citation type="submission" date="2019-07" db="EMBL/GenBank/DDBJ databases">
        <title>Genome sequencing for Formosa sp. PS13.</title>
        <authorList>
            <person name="Park S.-J."/>
        </authorList>
    </citation>
    <scope>NUCLEOTIDE SEQUENCE [LARGE SCALE GENOMIC DNA]</scope>
    <source>
        <strain evidence="2 3">PS13</strain>
    </source>
</reference>
<keyword evidence="3" id="KW-1185">Reference proteome</keyword>
<dbReference type="RefSeq" id="WP_143381414.1">
    <property type="nucleotide sequence ID" value="NZ_CP041637.1"/>
</dbReference>
<dbReference type="KEGG" id="fop:FNB79_11320"/>
<dbReference type="Pfam" id="PF13692">
    <property type="entry name" value="Glyco_trans_1_4"/>
    <property type="match status" value="1"/>
</dbReference>
<dbReference type="OrthoDB" id="9765330at2"/>
<proteinExistence type="predicted"/>